<dbReference type="EMBL" id="CAESAN010000098">
    <property type="protein sequence ID" value="CAB4345735.1"/>
    <property type="molecule type" value="Genomic_DNA"/>
</dbReference>
<protein>
    <submittedName>
        <fullName evidence="3">Unannotated protein</fullName>
    </submittedName>
</protein>
<dbReference type="SUPFAM" id="SSF53756">
    <property type="entry name" value="UDP-Glycosyltransferase/glycogen phosphorylase"/>
    <property type="match status" value="1"/>
</dbReference>
<sequence>MKHILILADREWTHPQAGGTGTVLYGLVSRWLAEGHKVTVIGGSYDGAPPVERPHERLEIHRMGTRVSVFPKAAWATLRGVGRDADLVLEVCNGIAFCTPLWPWLRQPRVLLVFHVHQRHYEAELGRFGSIAAFFLERLPLTSLYKSVPVMTISEDSRSELIELGLSSEQVEVVYLGLDRGILSPGTKSQTPSMVYLGRLKQYKRIEVLLEMAAALPQTTLHLAGEGTHRGELMAEAERLGITDQVIFHGHVSEEKKAELLRTSWVALTASSAEGWSLAVFEAGASGTPTAALAVGGLREAIIPGETGILAANPAELTMEVRRLLADPQALLRMGDAAYKRSLEFTWDATADAAMALLERAAAERAAR</sequence>
<dbReference type="Pfam" id="PF00534">
    <property type="entry name" value="Glycos_transf_1"/>
    <property type="match status" value="1"/>
</dbReference>
<dbReference type="Pfam" id="PF13439">
    <property type="entry name" value="Glyco_transf_4"/>
    <property type="match status" value="1"/>
</dbReference>
<evidence type="ECO:0000259" key="1">
    <source>
        <dbReference type="Pfam" id="PF00534"/>
    </source>
</evidence>
<evidence type="ECO:0000259" key="2">
    <source>
        <dbReference type="Pfam" id="PF13439"/>
    </source>
</evidence>
<accession>A0A6J5ZUL6</accession>
<organism evidence="3">
    <name type="scientific">freshwater metagenome</name>
    <dbReference type="NCBI Taxonomy" id="449393"/>
    <lineage>
        <taxon>unclassified sequences</taxon>
        <taxon>metagenomes</taxon>
        <taxon>ecological metagenomes</taxon>
    </lineage>
</organism>
<gene>
    <name evidence="3" type="ORF">UFOPK3547_01156</name>
</gene>
<feature type="domain" description="Glycosyl transferase family 1" evidence="1">
    <location>
        <begin position="188"/>
        <end position="341"/>
    </location>
</feature>
<dbReference type="CDD" id="cd03801">
    <property type="entry name" value="GT4_PimA-like"/>
    <property type="match status" value="1"/>
</dbReference>
<name>A0A6J5ZUL6_9ZZZZ</name>
<reference evidence="3" key="1">
    <citation type="submission" date="2020-05" db="EMBL/GenBank/DDBJ databases">
        <authorList>
            <person name="Chiriac C."/>
            <person name="Salcher M."/>
            <person name="Ghai R."/>
            <person name="Kavagutti S V."/>
        </authorList>
    </citation>
    <scope>NUCLEOTIDE SEQUENCE</scope>
</reference>
<dbReference type="PANTHER" id="PTHR45947">
    <property type="entry name" value="SULFOQUINOVOSYL TRANSFERASE SQD2"/>
    <property type="match status" value="1"/>
</dbReference>
<dbReference type="Gene3D" id="3.40.50.2000">
    <property type="entry name" value="Glycogen Phosphorylase B"/>
    <property type="match status" value="2"/>
</dbReference>
<dbReference type="InterPro" id="IPR028098">
    <property type="entry name" value="Glyco_trans_4-like_N"/>
</dbReference>
<evidence type="ECO:0000313" key="3">
    <source>
        <dbReference type="EMBL" id="CAB4345735.1"/>
    </source>
</evidence>
<dbReference type="InterPro" id="IPR050194">
    <property type="entry name" value="Glycosyltransferase_grp1"/>
</dbReference>
<dbReference type="InterPro" id="IPR001296">
    <property type="entry name" value="Glyco_trans_1"/>
</dbReference>
<dbReference type="PANTHER" id="PTHR45947:SF3">
    <property type="entry name" value="SULFOQUINOVOSYL TRANSFERASE SQD2"/>
    <property type="match status" value="1"/>
</dbReference>
<proteinExistence type="predicted"/>
<dbReference type="GO" id="GO:0016757">
    <property type="term" value="F:glycosyltransferase activity"/>
    <property type="evidence" value="ECO:0007669"/>
    <property type="project" value="InterPro"/>
</dbReference>
<dbReference type="AlphaFoldDB" id="A0A6J5ZUL6"/>
<feature type="domain" description="Glycosyltransferase subfamily 4-like N-terminal" evidence="2">
    <location>
        <begin position="18"/>
        <end position="179"/>
    </location>
</feature>